<comment type="caution">
    <text evidence="2">The sequence shown here is derived from an EMBL/GenBank/DDBJ whole genome shotgun (WGS) entry which is preliminary data.</text>
</comment>
<feature type="domain" description="DUF6314" evidence="1">
    <location>
        <begin position="11"/>
        <end position="138"/>
    </location>
</feature>
<dbReference type="RefSeq" id="WP_157343404.1">
    <property type="nucleotide sequence ID" value="NZ_WSEK01000004.1"/>
</dbReference>
<reference evidence="2 3" key="1">
    <citation type="submission" date="2019-12" db="EMBL/GenBank/DDBJ databases">
        <authorList>
            <person name="Huq M.A."/>
        </authorList>
    </citation>
    <scope>NUCLEOTIDE SEQUENCE [LARGE SCALE GENOMIC DNA]</scope>
    <source>
        <strain evidence="2 3">MAH-18</strain>
    </source>
</reference>
<gene>
    <name evidence="2" type="ORF">GON03_14385</name>
</gene>
<dbReference type="EMBL" id="WSEK01000004">
    <property type="protein sequence ID" value="MVQ50370.1"/>
    <property type="molecule type" value="Genomic_DNA"/>
</dbReference>
<dbReference type="InterPro" id="IPR045632">
    <property type="entry name" value="DUF6314"/>
</dbReference>
<accession>A0A6L6XT45</accession>
<proteinExistence type="predicted"/>
<evidence type="ECO:0000313" key="2">
    <source>
        <dbReference type="EMBL" id="MVQ50370.1"/>
    </source>
</evidence>
<organism evidence="2 3">
    <name type="scientific">Nocardioides agri</name>
    <dbReference type="NCBI Taxonomy" id="2682843"/>
    <lineage>
        <taxon>Bacteria</taxon>
        <taxon>Bacillati</taxon>
        <taxon>Actinomycetota</taxon>
        <taxon>Actinomycetes</taxon>
        <taxon>Propionibacteriales</taxon>
        <taxon>Nocardioidaceae</taxon>
        <taxon>Nocardioides</taxon>
    </lineage>
</organism>
<dbReference type="AlphaFoldDB" id="A0A6L6XT45"/>
<keyword evidence="3" id="KW-1185">Reference proteome</keyword>
<evidence type="ECO:0000259" key="1">
    <source>
        <dbReference type="Pfam" id="PF19834"/>
    </source>
</evidence>
<name>A0A6L6XT45_9ACTN</name>
<sequence>MTAAIPAPTDLLGTWTLTRVVRDRWAGERRDVTGTATLTAESPDRVRWTEAGTMTWPGHAVEVQRTLFVDRAASGWLVRFEDGRPFHPWSVGAEVEHPCAPDHYRGRIDVTGHPVSSWRVAWDAVGPEKDYRMETAYDGRR</sequence>
<protein>
    <recommendedName>
        <fullName evidence="1">DUF6314 domain-containing protein</fullName>
    </recommendedName>
</protein>
<evidence type="ECO:0000313" key="3">
    <source>
        <dbReference type="Proteomes" id="UP000473525"/>
    </source>
</evidence>
<dbReference type="Pfam" id="PF19834">
    <property type="entry name" value="DUF6314"/>
    <property type="match status" value="1"/>
</dbReference>
<dbReference type="Proteomes" id="UP000473525">
    <property type="component" value="Unassembled WGS sequence"/>
</dbReference>